<comment type="caution">
    <text evidence="1">The sequence shown here is derived from an EMBL/GenBank/DDBJ whole genome shotgun (WGS) entry which is preliminary data.</text>
</comment>
<dbReference type="AlphaFoldDB" id="A0A7W8VC59"/>
<dbReference type="InterPro" id="IPR023393">
    <property type="entry name" value="START-like_dom_sf"/>
</dbReference>
<name>A0A7W8VC59_9ACTN</name>
<proteinExistence type="predicted"/>
<dbReference type="EMBL" id="JACHDB010000001">
    <property type="protein sequence ID" value="MBB5430857.1"/>
    <property type="molecule type" value="Genomic_DNA"/>
</dbReference>
<dbReference type="Gene3D" id="3.30.530.20">
    <property type="match status" value="1"/>
</dbReference>
<dbReference type="RefSeq" id="WP_184389054.1">
    <property type="nucleotide sequence ID" value="NZ_BAAAJD010000057.1"/>
</dbReference>
<keyword evidence="2" id="KW-1185">Reference proteome</keyword>
<dbReference type="Proteomes" id="UP000572635">
    <property type="component" value="Unassembled WGS sequence"/>
</dbReference>
<accession>A0A7W8VC59</accession>
<reference evidence="1 2" key="1">
    <citation type="submission" date="2020-08" db="EMBL/GenBank/DDBJ databases">
        <title>Sequencing the genomes of 1000 actinobacteria strains.</title>
        <authorList>
            <person name="Klenk H.-P."/>
        </authorList>
    </citation>
    <scope>NUCLEOTIDE SEQUENCE [LARGE SCALE GENOMIC DNA]</scope>
    <source>
        <strain evidence="1 2">DSM 44551</strain>
    </source>
</reference>
<sequence>MALFRVAHRSPLSAAEAWRRITDWRRHGAHVPFTRVEAEPAGPTRPGTLLRARTGLGPLGFEDPMEVVRWEPPAGGRPGRCRLEKRGSAVTGWAEIEVRADRGGSLVLWREDARIGPLPRLLDAPTALAGRLVFGRLVRSLLKG</sequence>
<protein>
    <recommendedName>
        <fullName evidence="3">Immediate-early protein 2</fullName>
    </recommendedName>
</protein>
<dbReference type="SUPFAM" id="SSF55961">
    <property type="entry name" value="Bet v1-like"/>
    <property type="match status" value="1"/>
</dbReference>
<evidence type="ECO:0000313" key="1">
    <source>
        <dbReference type="EMBL" id="MBB5430857.1"/>
    </source>
</evidence>
<evidence type="ECO:0008006" key="3">
    <source>
        <dbReference type="Google" id="ProtNLM"/>
    </source>
</evidence>
<gene>
    <name evidence="1" type="ORF">HDA36_000941</name>
</gene>
<evidence type="ECO:0000313" key="2">
    <source>
        <dbReference type="Proteomes" id="UP000572635"/>
    </source>
</evidence>
<organism evidence="1 2">
    <name type="scientific">Nocardiopsis composta</name>
    <dbReference type="NCBI Taxonomy" id="157465"/>
    <lineage>
        <taxon>Bacteria</taxon>
        <taxon>Bacillati</taxon>
        <taxon>Actinomycetota</taxon>
        <taxon>Actinomycetes</taxon>
        <taxon>Streptosporangiales</taxon>
        <taxon>Nocardiopsidaceae</taxon>
        <taxon>Nocardiopsis</taxon>
    </lineage>
</organism>